<protein>
    <submittedName>
        <fullName evidence="2">ABC-2 type transport system permease protein</fullName>
    </submittedName>
</protein>
<dbReference type="PANTHER" id="PTHR43471">
    <property type="entry name" value="ABC TRANSPORTER PERMEASE"/>
    <property type="match status" value="1"/>
</dbReference>
<dbReference type="Pfam" id="PF12040">
    <property type="entry name" value="DUF3526"/>
    <property type="match status" value="1"/>
</dbReference>
<keyword evidence="1" id="KW-0472">Membrane</keyword>
<evidence type="ECO:0000313" key="2">
    <source>
        <dbReference type="EMBL" id="MBC3795295.1"/>
    </source>
</evidence>
<keyword evidence="1" id="KW-0812">Transmembrane</keyword>
<gene>
    <name evidence="2" type="ORF">FH603_5830</name>
</gene>
<dbReference type="RefSeq" id="WP_186742572.1">
    <property type="nucleotide sequence ID" value="NZ_VFIA01000110.1"/>
</dbReference>
<dbReference type="PANTHER" id="PTHR43471:SF1">
    <property type="entry name" value="ABC TRANSPORTER PERMEASE PROTEIN NOSY-RELATED"/>
    <property type="match status" value="1"/>
</dbReference>
<feature type="transmembrane region" description="Helical" evidence="1">
    <location>
        <begin position="178"/>
        <end position="206"/>
    </location>
</feature>
<feature type="transmembrane region" description="Helical" evidence="1">
    <location>
        <begin position="20"/>
        <end position="38"/>
    </location>
</feature>
<keyword evidence="3" id="KW-1185">Reference proteome</keyword>
<dbReference type="EMBL" id="VFIA01000110">
    <property type="protein sequence ID" value="MBC3795295.1"/>
    <property type="molecule type" value="Genomic_DNA"/>
</dbReference>
<name>A0ABR6WGS0_9BACT</name>
<reference evidence="2 3" key="1">
    <citation type="submission" date="2019-06" db="EMBL/GenBank/DDBJ databases">
        <title>Spirosoma utsteinense sp. nov. isolated from Antarctic ice-free soils.</title>
        <authorList>
            <person name="Tahon G."/>
        </authorList>
    </citation>
    <scope>NUCLEOTIDE SEQUENCE [LARGE SCALE GENOMIC DNA]</scope>
    <source>
        <strain evidence="2 3">LMG 31447</strain>
    </source>
</reference>
<dbReference type="Pfam" id="PF12679">
    <property type="entry name" value="ABC2_membrane_2"/>
    <property type="match status" value="1"/>
</dbReference>
<comment type="caution">
    <text evidence="2">The sequence shown here is derived from an EMBL/GenBank/DDBJ whole genome shotgun (WGS) entry which is preliminary data.</text>
</comment>
<dbReference type="InterPro" id="IPR021913">
    <property type="entry name" value="DUF3526"/>
</dbReference>
<accession>A0ABR6WGS0</accession>
<keyword evidence="1" id="KW-1133">Transmembrane helix</keyword>
<dbReference type="Proteomes" id="UP000700732">
    <property type="component" value="Unassembled WGS sequence"/>
</dbReference>
<evidence type="ECO:0000313" key="3">
    <source>
        <dbReference type="Proteomes" id="UP000700732"/>
    </source>
</evidence>
<feature type="transmembrane region" description="Helical" evidence="1">
    <location>
        <begin position="212"/>
        <end position="235"/>
    </location>
</feature>
<feature type="transmembrane region" description="Helical" evidence="1">
    <location>
        <begin position="445"/>
        <end position="463"/>
    </location>
</feature>
<sequence>MILKLLTNEYRLLTQNRVLMWLSLTILILWGIALAISLNEYHQEKQIRQFYKSQQRQIWVQQTPKNPHMAAHYGTFVFKPANPLSLFDKGISTFSGTFIYLEAHRQNDFVGSPAQNSSSYIRMGEFNISFLLQFAIPLLIVAVAAGLFSREKEDGLYSFMTANSVSGSTLFRAKVIALMSVIVGLCLLIFGGTVAVSAFSGIAWTIPQLTSVLALFVGYMLFYWCITSLTLLVSLRSSGFKTAFLLSCFAWIALFFLLPRLVANLSERLYKLPSTVDFRDQVRAQIINGIDGHSMGKREEMVIDSLLKKYHVDSTSQLPVNSDGVLLMKSEAYSSAVYDKEFDALKATISKQQNLISAFGLINPFMSIRNISFAACGNSLADEFDFRQKAEVYRNYYVQELNENMILYSKESEFKTYKVGSEVFGKINDFAYKPLTTLDDLKSCWPDLFVLVALIVLIQFYIIKTVR</sequence>
<proteinExistence type="predicted"/>
<feature type="transmembrane region" description="Helical" evidence="1">
    <location>
        <begin position="242"/>
        <end position="262"/>
    </location>
</feature>
<feature type="transmembrane region" description="Helical" evidence="1">
    <location>
        <begin position="128"/>
        <end position="149"/>
    </location>
</feature>
<evidence type="ECO:0000256" key="1">
    <source>
        <dbReference type="SAM" id="Phobius"/>
    </source>
</evidence>
<organism evidence="2 3">
    <name type="scientific">Spirosoma utsteinense</name>
    <dbReference type="NCBI Taxonomy" id="2585773"/>
    <lineage>
        <taxon>Bacteria</taxon>
        <taxon>Pseudomonadati</taxon>
        <taxon>Bacteroidota</taxon>
        <taxon>Cytophagia</taxon>
        <taxon>Cytophagales</taxon>
        <taxon>Cytophagaceae</taxon>
        <taxon>Spirosoma</taxon>
    </lineage>
</organism>